<keyword evidence="5 10" id="KW-0552">Olfaction</keyword>
<evidence type="ECO:0000256" key="4">
    <source>
        <dbReference type="ARBA" id="ARBA00022692"/>
    </source>
</evidence>
<dbReference type="PANTHER" id="PTHR21137:SF35">
    <property type="entry name" value="ODORANT RECEPTOR 19A-RELATED"/>
    <property type="match status" value="1"/>
</dbReference>
<name>A0A0H4K903_9HYME</name>
<comment type="similarity">
    <text evidence="10">Belongs to the insect chemoreceptor superfamily. Heteromeric odorant receptor channel (TC 1.A.69) family.</text>
</comment>
<keyword evidence="8 10" id="KW-0675">Receptor</keyword>
<gene>
    <name evidence="12" type="primary">OR38</name>
</gene>
<sequence>MKTLPYSFMILEYFGGWKPLKWGTSIKGKLYNMYTLTVAVTLVTFCLSCIIDLFYTANIEDIVHNMSMSFTLIVVCSKLTLVTVKRNEIIRIIKLLDINICRVRCAKEANIQLKYDEKAKNIVKKYGGLVCGAVFAVTGASILENIPTKTLPFNGWFPYRHDNSTGFWVAYFHQNIAHFYVAMIGFSFDTVVYGVLLQNCSQLQILKNRLENFVEIINEEKLKDKINGLSRTIRECEHKFIKQCTHHHWIILQFSQESNDLFAPIIFLQYLSSSLILCLCVQLLTKLAFMSPEFIFIVVYLGCMLTQIFLFCWYGNEVIMESSEISSAIYKMNWQVLTNKTKKDLLFMKTQSILPIKFTSGHLIELSLDSFTKLIKFSYSAYNLLHQK</sequence>
<dbReference type="GO" id="GO:0004984">
    <property type="term" value="F:olfactory receptor activity"/>
    <property type="evidence" value="ECO:0007669"/>
    <property type="project" value="InterPro"/>
</dbReference>
<evidence type="ECO:0000256" key="8">
    <source>
        <dbReference type="ARBA" id="ARBA00023170"/>
    </source>
</evidence>
<feature type="transmembrane region" description="Helical" evidence="10">
    <location>
        <begin position="31"/>
        <end position="56"/>
    </location>
</feature>
<keyword evidence="2" id="KW-1003">Cell membrane</keyword>
<evidence type="ECO:0000256" key="3">
    <source>
        <dbReference type="ARBA" id="ARBA00022606"/>
    </source>
</evidence>
<dbReference type="PANTHER" id="PTHR21137">
    <property type="entry name" value="ODORANT RECEPTOR"/>
    <property type="match status" value="1"/>
</dbReference>
<feature type="transmembrane region" description="Helical" evidence="10">
    <location>
        <begin position="177"/>
        <end position="197"/>
    </location>
</feature>
<evidence type="ECO:0000256" key="9">
    <source>
        <dbReference type="ARBA" id="ARBA00023224"/>
    </source>
</evidence>
<evidence type="ECO:0000256" key="2">
    <source>
        <dbReference type="ARBA" id="ARBA00022475"/>
    </source>
</evidence>
<feature type="transmembrane region" description="Helical" evidence="10">
    <location>
        <begin position="62"/>
        <end position="84"/>
    </location>
</feature>
<dbReference type="GO" id="GO:0005549">
    <property type="term" value="F:odorant binding"/>
    <property type="evidence" value="ECO:0007669"/>
    <property type="project" value="InterPro"/>
</dbReference>
<feature type="transmembrane region" description="Helical" evidence="10">
    <location>
        <begin position="294"/>
        <end position="314"/>
    </location>
</feature>
<evidence type="ECO:0000256" key="7">
    <source>
        <dbReference type="ARBA" id="ARBA00023136"/>
    </source>
</evidence>
<keyword evidence="11" id="KW-0175">Coiled coil</keyword>
<dbReference type="InterPro" id="IPR004117">
    <property type="entry name" value="7tm6_olfct_rcpt"/>
</dbReference>
<dbReference type="GO" id="GO:0005886">
    <property type="term" value="C:plasma membrane"/>
    <property type="evidence" value="ECO:0007669"/>
    <property type="project" value="UniProtKB-SubCell"/>
</dbReference>
<accession>A0A0H4K903</accession>
<comment type="caution">
    <text evidence="10">Lacks conserved residue(s) required for the propagation of feature annotation.</text>
</comment>
<evidence type="ECO:0000256" key="1">
    <source>
        <dbReference type="ARBA" id="ARBA00004651"/>
    </source>
</evidence>
<keyword evidence="7 10" id="KW-0472">Membrane</keyword>
<keyword evidence="6 10" id="KW-1133">Transmembrane helix</keyword>
<keyword evidence="4 10" id="KW-0812">Transmembrane</keyword>
<dbReference type="AlphaFoldDB" id="A0A0H4K903"/>
<comment type="subcellular location">
    <subcellularLocation>
        <location evidence="1 10">Cell membrane</location>
        <topology evidence="1 10">Multi-pass membrane protein</topology>
    </subcellularLocation>
</comment>
<feature type="transmembrane region" description="Helical" evidence="10">
    <location>
        <begin position="261"/>
        <end position="288"/>
    </location>
</feature>
<dbReference type="GO" id="GO:0007165">
    <property type="term" value="P:signal transduction"/>
    <property type="evidence" value="ECO:0007669"/>
    <property type="project" value="UniProtKB-KW"/>
</dbReference>
<proteinExistence type="evidence at transcript level"/>
<keyword evidence="9 10" id="KW-0807">Transducer</keyword>
<feature type="transmembrane region" description="Helical" evidence="10">
    <location>
        <begin position="126"/>
        <end position="143"/>
    </location>
</feature>
<dbReference type="Pfam" id="PF02949">
    <property type="entry name" value="7tm_6"/>
    <property type="match status" value="1"/>
</dbReference>
<protein>
    <recommendedName>
        <fullName evidence="10">Odorant receptor</fullName>
    </recommendedName>
</protein>
<evidence type="ECO:0000256" key="6">
    <source>
        <dbReference type="ARBA" id="ARBA00022989"/>
    </source>
</evidence>
<evidence type="ECO:0000256" key="5">
    <source>
        <dbReference type="ARBA" id="ARBA00022725"/>
    </source>
</evidence>
<evidence type="ECO:0000313" key="12">
    <source>
        <dbReference type="EMBL" id="AKO90002.1"/>
    </source>
</evidence>
<feature type="coiled-coil region" evidence="11">
    <location>
        <begin position="203"/>
        <end position="239"/>
    </location>
</feature>
<organism evidence="12">
    <name type="scientific">Microplitis mediator</name>
    <dbReference type="NCBI Taxonomy" id="375433"/>
    <lineage>
        <taxon>Eukaryota</taxon>
        <taxon>Metazoa</taxon>
        <taxon>Ecdysozoa</taxon>
        <taxon>Arthropoda</taxon>
        <taxon>Hexapoda</taxon>
        <taxon>Insecta</taxon>
        <taxon>Pterygota</taxon>
        <taxon>Neoptera</taxon>
        <taxon>Endopterygota</taxon>
        <taxon>Hymenoptera</taxon>
        <taxon>Apocrita</taxon>
        <taxon>Ichneumonoidea</taxon>
        <taxon>Braconidae</taxon>
        <taxon>Microgastrinae</taxon>
        <taxon>Microplitis</taxon>
    </lineage>
</organism>
<evidence type="ECO:0000256" key="10">
    <source>
        <dbReference type="RuleBase" id="RU351113"/>
    </source>
</evidence>
<evidence type="ECO:0000256" key="11">
    <source>
        <dbReference type="SAM" id="Coils"/>
    </source>
</evidence>
<keyword evidence="3 10" id="KW-0716">Sensory transduction</keyword>
<reference evidence="12" key="2">
    <citation type="journal article" date="2015" name="Int. J. Biol. Sci.">
        <title>Identification and Expression Analysis of Putative Chemosensory Receptor Genes in Microplitis mediator by Antennal Transcriptome Screening.</title>
        <authorList>
            <person name="Wang S.N."/>
            <person name="Peng Y."/>
            <person name="Lu Z.Y."/>
            <person name="Dhiloo K.H."/>
            <person name="Gu S.H."/>
            <person name="Li R.J."/>
            <person name="Zhou J.J."/>
            <person name="Zhang Y.J."/>
            <person name="Guo Y.Y."/>
        </authorList>
    </citation>
    <scope>NUCLEOTIDE SEQUENCE</scope>
</reference>
<reference evidence="12" key="1">
    <citation type="submission" date="2014-10" db="EMBL/GenBank/DDBJ databases">
        <authorList>
            <person name="Wang S."/>
            <person name="Zhang Y."/>
        </authorList>
    </citation>
    <scope>NUCLEOTIDE SEQUENCE</scope>
</reference>
<dbReference type="EMBL" id="KM979254">
    <property type="protein sequence ID" value="AKO90002.1"/>
    <property type="molecule type" value="mRNA"/>
</dbReference>